<dbReference type="RefSeq" id="WP_036784918.1">
    <property type="nucleotide sequence ID" value="NZ_AVBG01000010.1"/>
</dbReference>
<keyword evidence="1" id="KW-0812">Transmembrane</keyword>
<dbReference type="AlphaFoldDB" id="A0A0A2VAU0"/>
<name>A0A0A2VAU0_9BACI</name>
<dbReference type="Pfam" id="PF13038">
    <property type="entry name" value="DUF3899"/>
    <property type="match status" value="1"/>
</dbReference>
<comment type="caution">
    <text evidence="3">The sequence shown here is derived from an EMBL/GenBank/DDBJ whole genome shotgun (WGS) entry which is preliminary data.</text>
</comment>
<accession>A0A0A2VAU0</accession>
<evidence type="ECO:0000313" key="3">
    <source>
        <dbReference type="EMBL" id="KGP90800.1"/>
    </source>
</evidence>
<evidence type="ECO:0000259" key="2">
    <source>
        <dbReference type="Pfam" id="PF13038"/>
    </source>
</evidence>
<organism evidence="3 4">
    <name type="scientific">Pontibacillus chungwhensis BH030062</name>
    <dbReference type="NCBI Taxonomy" id="1385513"/>
    <lineage>
        <taxon>Bacteria</taxon>
        <taxon>Bacillati</taxon>
        <taxon>Bacillota</taxon>
        <taxon>Bacilli</taxon>
        <taxon>Bacillales</taxon>
        <taxon>Bacillaceae</taxon>
        <taxon>Pontibacillus</taxon>
    </lineage>
</organism>
<feature type="transmembrane region" description="Helical" evidence="1">
    <location>
        <begin position="92"/>
        <end position="113"/>
    </location>
</feature>
<dbReference type="EMBL" id="AVBG01000010">
    <property type="protein sequence ID" value="KGP90800.1"/>
    <property type="molecule type" value="Genomic_DNA"/>
</dbReference>
<gene>
    <name evidence="3" type="ORF">N780_03340</name>
</gene>
<dbReference type="InterPro" id="IPR025007">
    <property type="entry name" value="DUF3899"/>
</dbReference>
<feature type="transmembrane region" description="Helical" evidence="1">
    <location>
        <begin position="9"/>
        <end position="26"/>
    </location>
</feature>
<evidence type="ECO:0000256" key="1">
    <source>
        <dbReference type="SAM" id="Phobius"/>
    </source>
</evidence>
<sequence>MLSFIRNKWNFLALNVSLSFVLWLFFSPLQDLFHYINVLFYLSFIYILVATILIVVRGRLLDGILKRNKEVNHSTNNASTPSITSATFIRSFLFQGAILGLAMAITLAVYYQLS</sequence>
<reference evidence="3 4" key="1">
    <citation type="submission" date="2013-08" db="EMBL/GenBank/DDBJ databases">
        <title>Genome of Pontibacillus chungwhensis.</title>
        <authorList>
            <person name="Wang Q."/>
            <person name="Wang G."/>
        </authorList>
    </citation>
    <scope>NUCLEOTIDE SEQUENCE [LARGE SCALE GENOMIC DNA]</scope>
    <source>
        <strain evidence="3 4">BH030062</strain>
    </source>
</reference>
<proteinExistence type="predicted"/>
<dbReference type="Proteomes" id="UP000030153">
    <property type="component" value="Unassembled WGS sequence"/>
</dbReference>
<dbReference type="OrthoDB" id="2989943at2"/>
<feature type="domain" description="DUF3899" evidence="2">
    <location>
        <begin position="36"/>
        <end position="79"/>
    </location>
</feature>
<protein>
    <recommendedName>
        <fullName evidence="2">DUF3899 domain-containing protein</fullName>
    </recommendedName>
</protein>
<keyword evidence="1" id="KW-1133">Transmembrane helix</keyword>
<keyword evidence="4" id="KW-1185">Reference proteome</keyword>
<feature type="transmembrane region" description="Helical" evidence="1">
    <location>
        <begin position="32"/>
        <end position="56"/>
    </location>
</feature>
<dbReference type="STRING" id="1385513.N780_03340"/>
<keyword evidence="1" id="KW-0472">Membrane</keyword>
<evidence type="ECO:0000313" key="4">
    <source>
        <dbReference type="Proteomes" id="UP000030153"/>
    </source>
</evidence>